<evidence type="ECO:0000313" key="1">
    <source>
        <dbReference type="EMBL" id="GMF23062.1"/>
    </source>
</evidence>
<gene>
    <name evidence="1" type="ORF">Plil01_000926300</name>
</gene>
<comment type="caution">
    <text evidence="1">The sequence shown here is derived from an EMBL/GenBank/DDBJ whole genome shotgun (WGS) entry which is preliminary data.</text>
</comment>
<sequence>MAFLKQLPGSEWEMKTFTALQKWTSMKLCQHKKFFNVDENSDVDMNQLIAIEDFEHTFVEDGKEVASMDMIVTTQTLFSNVRQAVQDQGSDL</sequence>
<dbReference type="AlphaFoldDB" id="A0A9W6TZJ5"/>
<reference evidence="1" key="1">
    <citation type="submission" date="2023-04" db="EMBL/GenBank/DDBJ databases">
        <title>Phytophthora lilii NBRC 32176.</title>
        <authorList>
            <person name="Ichikawa N."/>
            <person name="Sato H."/>
            <person name="Tonouchi N."/>
        </authorList>
    </citation>
    <scope>NUCLEOTIDE SEQUENCE</scope>
    <source>
        <strain evidence="1">NBRC 32176</strain>
    </source>
</reference>
<proteinExistence type="predicted"/>
<dbReference type="Proteomes" id="UP001165083">
    <property type="component" value="Unassembled WGS sequence"/>
</dbReference>
<dbReference type="EMBL" id="BSXW01000461">
    <property type="protein sequence ID" value="GMF23062.1"/>
    <property type="molecule type" value="Genomic_DNA"/>
</dbReference>
<accession>A0A9W6TZJ5</accession>
<organism evidence="1 2">
    <name type="scientific">Phytophthora lilii</name>
    <dbReference type="NCBI Taxonomy" id="2077276"/>
    <lineage>
        <taxon>Eukaryota</taxon>
        <taxon>Sar</taxon>
        <taxon>Stramenopiles</taxon>
        <taxon>Oomycota</taxon>
        <taxon>Peronosporomycetes</taxon>
        <taxon>Peronosporales</taxon>
        <taxon>Peronosporaceae</taxon>
        <taxon>Phytophthora</taxon>
    </lineage>
</organism>
<evidence type="ECO:0000313" key="2">
    <source>
        <dbReference type="Proteomes" id="UP001165083"/>
    </source>
</evidence>
<keyword evidence="2" id="KW-1185">Reference proteome</keyword>
<protein>
    <submittedName>
        <fullName evidence="1">Unnamed protein product</fullName>
    </submittedName>
</protein>
<name>A0A9W6TZJ5_9STRA</name>